<feature type="transmembrane region" description="Helical" evidence="2">
    <location>
        <begin position="7"/>
        <end position="24"/>
    </location>
</feature>
<keyword evidence="2" id="KW-1133">Transmembrane helix</keyword>
<dbReference type="InterPro" id="IPR023346">
    <property type="entry name" value="Lysozyme-like_dom_sf"/>
</dbReference>
<evidence type="ECO:0000256" key="2">
    <source>
        <dbReference type="SAM" id="Phobius"/>
    </source>
</evidence>
<evidence type="ECO:0000259" key="3">
    <source>
        <dbReference type="Pfam" id="PF01464"/>
    </source>
</evidence>
<dbReference type="RefSeq" id="WP_103787394.1">
    <property type="nucleotide sequence ID" value="NZ_PQVF01000001.1"/>
</dbReference>
<dbReference type="PANTHER" id="PTHR37423:SF2">
    <property type="entry name" value="MEMBRANE-BOUND LYTIC MUREIN TRANSGLYCOSYLASE C"/>
    <property type="match status" value="1"/>
</dbReference>
<keyword evidence="2" id="KW-0812">Transmembrane</keyword>
<gene>
    <name evidence="4" type="ORF">C3K47_02000</name>
</gene>
<evidence type="ECO:0000256" key="1">
    <source>
        <dbReference type="ARBA" id="ARBA00007734"/>
    </source>
</evidence>
<dbReference type="Proteomes" id="UP000236893">
    <property type="component" value="Unassembled WGS sequence"/>
</dbReference>
<keyword evidence="2" id="KW-0472">Membrane</keyword>
<evidence type="ECO:0000313" key="4">
    <source>
        <dbReference type="EMBL" id="POY39292.1"/>
    </source>
</evidence>
<organism evidence="4 5">
    <name type="scientific">Solitalea longa</name>
    <dbReference type="NCBI Taxonomy" id="2079460"/>
    <lineage>
        <taxon>Bacteria</taxon>
        <taxon>Pseudomonadati</taxon>
        <taxon>Bacteroidota</taxon>
        <taxon>Sphingobacteriia</taxon>
        <taxon>Sphingobacteriales</taxon>
        <taxon>Sphingobacteriaceae</taxon>
        <taxon>Solitalea</taxon>
    </lineage>
</organism>
<dbReference type="CDD" id="cd16894">
    <property type="entry name" value="MltD-like"/>
    <property type="match status" value="1"/>
</dbReference>
<dbReference type="PANTHER" id="PTHR37423">
    <property type="entry name" value="SOLUBLE LYTIC MUREIN TRANSGLYCOSYLASE-RELATED"/>
    <property type="match status" value="1"/>
</dbReference>
<keyword evidence="5" id="KW-1185">Reference proteome</keyword>
<comment type="caution">
    <text evidence="4">The sequence shown here is derived from an EMBL/GenBank/DDBJ whole genome shotgun (WGS) entry which is preliminary data.</text>
</comment>
<name>A0A2S5AA85_9SPHI</name>
<dbReference type="SUPFAM" id="SSF53955">
    <property type="entry name" value="Lysozyme-like"/>
    <property type="match status" value="1"/>
</dbReference>
<reference evidence="4 5" key="1">
    <citation type="submission" date="2018-01" db="EMBL/GenBank/DDBJ databases">
        <authorList>
            <person name="Gaut B.S."/>
            <person name="Morton B.R."/>
            <person name="Clegg M.T."/>
            <person name="Duvall M.R."/>
        </authorList>
    </citation>
    <scope>NUCLEOTIDE SEQUENCE [LARGE SCALE GENOMIC DNA]</scope>
    <source>
        <strain evidence="4 5">HR-AV</strain>
    </source>
</reference>
<feature type="domain" description="Transglycosylase SLT" evidence="3">
    <location>
        <begin position="104"/>
        <end position="208"/>
    </location>
</feature>
<dbReference type="OrthoDB" id="9815002at2"/>
<sequence>MIRKHVITCASGVIVFALINLLFFNSNSGFSINKEPLSTTPASAKATAAKSKIDFAGEEIPLHNALVKKRFVATLRQTKLTLRQVTDAKARAKRWFKIIEPILAKNGIPQDFKYIPVIESGYEFGTDVSVKGAAGFWQFMPATARSYGLAVGNGVDERHDPIKSTNAACRYLKDLYREFGSWTMVAAAYNIGSTKLQRHTKQQNEDDYFKLKLNRETSVYVYKLIAVKTAINRTPVSLTGQETPKVVTAGYSINLSNLYTYKPEFVTNILKRFGYSSLKSVERKAVK</sequence>
<dbReference type="Gene3D" id="1.10.530.10">
    <property type="match status" value="1"/>
</dbReference>
<accession>A0A2S5AA85</accession>
<proteinExistence type="inferred from homology"/>
<dbReference type="InterPro" id="IPR008258">
    <property type="entry name" value="Transglycosylase_SLT_dom_1"/>
</dbReference>
<comment type="similarity">
    <text evidence="1">Belongs to the transglycosylase Slt family.</text>
</comment>
<dbReference type="AlphaFoldDB" id="A0A2S5AA85"/>
<dbReference type="Pfam" id="PF01464">
    <property type="entry name" value="SLT"/>
    <property type="match status" value="1"/>
</dbReference>
<evidence type="ECO:0000313" key="5">
    <source>
        <dbReference type="Proteomes" id="UP000236893"/>
    </source>
</evidence>
<dbReference type="EMBL" id="PQVF01000001">
    <property type="protein sequence ID" value="POY39292.1"/>
    <property type="molecule type" value="Genomic_DNA"/>
</dbReference>
<protein>
    <submittedName>
        <fullName evidence="4">Murein transglycosylase</fullName>
    </submittedName>
</protein>